<reference evidence="1 2" key="2">
    <citation type="journal article" date="2022" name="Mol. Ecol. Resour.">
        <title>The genomes of chicory, endive, great burdock and yacon provide insights into Asteraceae paleo-polyploidization history and plant inulin production.</title>
        <authorList>
            <person name="Fan W."/>
            <person name="Wang S."/>
            <person name="Wang H."/>
            <person name="Wang A."/>
            <person name="Jiang F."/>
            <person name="Liu H."/>
            <person name="Zhao H."/>
            <person name="Xu D."/>
            <person name="Zhang Y."/>
        </authorList>
    </citation>
    <scope>NUCLEOTIDE SEQUENCE [LARGE SCALE GENOMIC DNA]</scope>
    <source>
        <strain evidence="2">cv. Yunnan</strain>
        <tissue evidence="1">Leaves</tissue>
    </source>
</reference>
<proteinExistence type="predicted"/>
<protein>
    <submittedName>
        <fullName evidence="1">Uncharacterized protein</fullName>
    </submittedName>
</protein>
<name>A0ACB8ZA80_9ASTR</name>
<keyword evidence="2" id="KW-1185">Reference proteome</keyword>
<evidence type="ECO:0000313" key="1">
    <source>
        <dbReference type="EMBL" id="KAI3694248.1"/>
    </source>
</evidence>
<comment type="caution">
    <text evidence="1">The sequence shown here is derived from an EMBL/GenBank/DDBJ whole genome shotgun (WGS) entry which is preliminary data.</text>
</comment>
<accession>A0ACB8ZA80</accession>
<dbReference type="Proteomes" id="UP001056120">
    <property type="component" value="Linkage Group LG26"/>
</dbReference>
<gene>
    <name evidence="1" type="ORF">L1987_77211</name>
</gene>
<dbReference type="EMBL" id="CM042043">
    <property type="protein sequence ID" value="KAI3694248.1"/>
    <property type="molecule type" value="Genomic_DNA"/>
</dbReference>
<evidence type="ECO:0000313" key="2">
    <source>
        <dbReference type="Proteomes" id="UP001056120"/>
    </source>
</evidence>
<reference evidence="2" key="1">
    <citation type="journal article" date="2022" name="Mol. Ecol. Resour.">
        <title>The genomes of chicory, endive, great burdock and yacon provide insights into Asteraceae palaeo-polyploidization history and plant inulin production.</title>
        <authorList>
            <person name="Fan W."/>
            <person name="Wang S."/>
            <person name="Wang H."/>
            <person name="Wang A."/>
            <person name="Jiang F."/>
            <person name="Liu H."/>
            <person name="Zhao H."/>
            <person name="Xu D."/>
            <person name="Zhang Y."/>
        </authorList>
    </citation>
    <scope>NUCLEOTIDE SEQUENCE [LARGE SCALE GENOMIC DNA]</scope>
    <source>
        <strain evidence="2">cv. Yunnan</strain>
    </source>
</reference>
<organism evidence="1 2">
    <name type="scientific">Smallanthus sonchifolius</name>
    <dbReference type="NCBI Taxonomy" id="185202"/>
    <lineage>
        <taxon>Eukaryota</taxon>
        <taxon>Viridiplantae</taxon>
        <taxon>Streptophyta</taxon>
        <taxon>Embryophyta</taxon>
        <taxon>Tracheophyta</taxon>
        <taxon>Spermatophyta</taxon>
        <taxon>Magnoliopsida</taxon>
        <taxon>eudicotyledons</taxon>
        <taxon>Gunneridae</taxon>
        <taxon>Pentapetalae</taxon>
        <taxon>asterids</taxon>
        <taxon>campanulids</taxon>
        <taxon>Asterales</taxon>
        <taxon>Asteraceae</taxon>
        <taxon>Asteroideae</taxon>
        <taxon>Heliantheae alliance</taxon>
        <taxon>Millerieae</taxon>
        <taxon>Smallanthus</taxon>
    </lineage>
</organism>
<sequence>MMASRQIFTNTHLIIMQMEPEEGEIVGDGDWHDVVNKRNKRRPPTTKRRITPGVKDILALEQYLKEVKLGHSKLFVRLAKFEVGGKKVNQVNMIKASHSKGKMVWRPANGDAVRQKNKLRTRNKSLALEFMNSQKTAWKEWFREMKVWEEQPVTFERIVWIRVLDCGRGKCLGSELSGRYEGSSWVGAADKRSEFQDLGARNPRVENTNELWKEAVQELSDNRTKSVGEQNDAPRNLEGELNVNGGPHGFNESEESSVRYSQFLVDDTNPRPTLGNNIGPISESFWSSILRPSKTLTKKAIPDLNLSDEVCREKSHLDDTTRGVEDVSQTEDWSEESDKELIVDENKGLSAQEVGKEVADTIKVGQGVGIQLDGFEERVTELVAELVNQNRSQ</sequence>